<protein>
    <submittedName>
        <fullName evidence="1">ISAs1 family transposase</fullName>
    </submittedName>
</protein>
<dbReference type="EMBL" id="DAAUOA010000069">
    <property type="protein sequence ID" value="HAF2207219.1"/>
    <property type="molecule type" value="Genomic_DNA"/>
</dbReference>
<reference evidence="1" key="2">
    <citation type="submission" date="2020-02" db="EMBL/GenBank/DDBJ databases">
        <authorList>
            <consortium name="NCBI Pathogen Detection Project"/>
        </authorList>
    </citation>
    <scope>NUCLEOTIDE SEQUENCE</scope>
    <source>
        <strain evidence="1">MA.CK_01/00000941</strain>
    </source>
</reference>
<reference evidence="1" key="1">
    <citation type="journal article" date="2018" name="Genome Biol.">
        <title>SKESA: strategic k-mer extension for scrupulous assemblies.</title>
        <authorList>
            <person name="Souvorov A."/>
            <person name="Agarwala R."/>
            <person name="Lipman D.J."/>
        </authorList>
    </citation>
    <scope>NUCLEOTIDE SEQUENCE</scope>
    <source>
        <strain evidence="1">MA.CK_01/00000941</strain>
    </source>
</reference>
<dbReference type="InterPro" id="IPR047647">
    <property type="entry name" value="ISAs1_transpos"/>
</dbReference>
<dbReference type="PANTHER" id="PTHR30298">
    <property type="entry name" value="H REPEAT-ASSOCIATED PREDICTED TRANSPOSASE"/>
    <property type="match status" value="1"/>
</dbReference>
<dbReference type="NCBIfam" id="NF033564">
    <property type="entry name" value="transpos_ISAs1"/>
    <property type="match status" value="1"/>
</dbReference>
<organism evidence="1">
    <name type="scientific">Salmonella enterica</name>
    <name type="common">Salmonella choleraesuis</name>
    <dbReference type="NCBI Taxonomy" id="28901"/>
    <lineage>
        <taxon>Bacteria</taxon>
        <taxon>Pseudomonadati</taxon>
        <taxon>Pseudomonadota</taxon>
        <taxon>Gammaproteobacteria</taxon>
        <taxon>Enterobacterales</taxon>
        <taxon>Enterobacteriaceae</taxon>
        <taxon>Salmonella</taxon>
    </lineage>
</organism>
<dbReference type="PANTHER" id="PTHR30298:SF0">
    <property type="entry name" value="PROTEIN YBFL-RELATED"/>
    <property type="match status" value="1"/>
</dbReference>
<evidence type="ECO:0000313" key="1">
    <source>
        <dbReference type="EMBL" id="HAF2207219.1"/>
    </source>
</evidence>
<dbReference type="InterPro" id="IPR051698">
    <property type="entry name" value="Transposase_11-like"/>
</dbReference>
<name>A0A743Z4Q6_SALER</name>
<dbReference type="AlphaFoldDB" id="A0A743Z4Q6"/>
<sequence length="162" mass="18499">MLSKSGQIKDTGLIEARDYRVLSVTVLEKDFDTSGWPGLTTVGVTQSCRQEKGKAPSQEQRYYISSAGLDEKRFAESVRGLWQVESLHWVLDVSMNEDNCQIYRDHGATNWSQLRKMSLNMLRAEPAKTSIPTKRKRAWMKTAYLEKVLNAGLNQSFKHTNK</sequence>
<gene>
    <name evidence="1" type="ORF">G8N85_005346</name>
</gene>
<proteinExistence type="predicted"/>
<comment type="caution">
    <text evidence="1">The sequence shown here is derived from an EMBL/GenBank/DDBJ whole genome shotgun (WGS) entry which is preliminary data.</text>
</comment>
<accession>A0A743Z4Q6</accession>